<dbReference type="Proteomes" id="UP001221757">
    <property type="component" value="Unassembled WGS sequence"/>
</dbReference>
<gene>
    <name evidence="3" type="ORF">B0H17DRAFT_1212008</name>
</gene>
<protein>
    <submittedName>
        <fullName evidence="3">Uncharacterized protein</fullName>
    </submittedName>
</protein>
<feature type="compositionally biased region" description="Polar residues" evidence="2">
    <location>
        <begin position="21"/>
        <end position="35"/>
    </location>
</feature>
<evidence type="ECO:0000256" key="1">
    <source>
        <dbReference type="SAM" id="Coils"/>
    </source>
</evidence>
<name>A0AAD7CTZ3_MYCRO</name>
<feature type="coiled-coil region" evidence="1">
    <location>
        <begin position="60"/>
        <end position="104"/>
    </location>
</feature>
<proteinExistence type="predicted"/>
<accession>A0AAD7CTZ3</accession>
<feature type="region of interest" description="Disordered" evidence="2">
    <location>
        <begin position="21"/>
        <end position="44"/>
    </location>
</feature>
<feature type="compositionally biased region" description="Basic and acidic residues" evidence="2">
    <location>
        <begin position="412"/>
        <end position="432"/>
    </location>
</feature>
<organism evidence="3 4">
    <name type="scientific">Mycena rosella</name>
    <name type="common">Pink bonnet</name>
    <name type="synonym">Agaricus rosellus</name>
    <dbReference type="NCBI Taxonomy" id="1033263"/>
    <lineage>
        <taxon>Eukaryota</taxon>
        <taxon>Fungi</taxon>
        <taxon>Dikarya</taxon>
        <taxon>Basidiomycota</taxon>
        <taxon>Agaricomycotina</taxon>
        <taxon>Agaricomycetes</taxon>
        <taxon>Agaricomycetidae</taxon>
        <taxon>Agaricales</taxon>
        <taxon>Marasmiineae</taxon>
        <taxon>Mycenaceae</taxon>
        <taxon>Mycena</taxon>
    </lineage>
</organism>
<reference evidence="3" key="1">
    <citation type="submission" date="2023-03" db="EMBL/GenBank/DDBJ databases">
        <title>Massive genome expansion in bonnet fungi (Mycena s.s.) driven by repeated elements and novel gene families across ecological guilds.</title>
        <authorList>
            <consortium name="Lawrence Berkeley National Laboratory"/>
            <person name="Harder C.B."/>
            <person name="Miyauchi S."/>
            <person name="Viragh M."/>
            <person name="Kuo A."/>
            <person name="Thoen E."/>
            <person name="Andreopoulos B."/>
            <person name="Lu D."/>
            <person name="Skrede I."/>
            <person name="Drula E."/>
            <person name="Henrissat B."/>
            <person name="Morin E."/>
            <person name="Kohler A."/>
            <person name="Barry K."/>
            <person name="LaButti K."/>
            <person name="Morin E."/>
            <person name="Salamov A."/>
            <person name="Lipzen A."/>
            <person name="Mereny Z."/>
            <person name="Hegedus B."/>
            <person name="Baldrian P."/>
            <person name="Stursova M."/>
            <person name="Weitz H."/>
            <person name="Taylor A."/>
            <person name="Grigoriev I.V."/>
            <person name="Nagy L.G."/>
            <person name="Martin F."/>
            <person name="Kauserud H."/>
        </authorList>
    </citation>
    <scope>NUCLEOTIDE SEQUENCE</scope>
    <source>
        <strain evidence="3">CBHHK067</strain>
    </source>
</reference>
<feature type="region of interest" description="Disordered" evidence="2">
    <location>
        <begin position="332"/>
        <end position="352"/>
    </location>
</feature>
<dbReference type="EMBL" id="JARKIE010000243">
    <property type="protein sequence ID" value="KAJ7662318.1"/>
    <property type="molecule type" value="Genomic_DNA"/>
</dbReference>
<keyword evidence="4" id="KW-1185">Reference proteome</keyword>
<dbReference type="AlphaFoldDB" id="A0AAD7CTZ3"/>
<feature type="compositionally biased region" description="Basic and acidic residues" evidence="2">
    <location>
        <begin position="336"/>
        <end position="352"/>
    </location>
</feature>
<feature type="compositionally biased region" description="Basic residues" evidence="2">
    <location>
        <begin position="381"/>
        <end position="393"/>
    </location>
</feature>
<keyword evidence="1" id="KW-0175">Coiled coil</keyword>
<feature type="region of interest" description="Disordered" evidence="2">
    <location>
        <begin position="265"/>
        <end position="304"/>
    </location>
</feature>
<comment type="caution">
    <text evidence="3">The sequence shown here is derived from an EMBL/GenBank/DDBJ whole genome shotgun (WGS) entry which is preliminary data.</text>
</comment>
<sequence>MSKPLASSPRLPQSIPLAIFPNQSRHSTPAATVSPPSVPIDNPTKVKRTTLPAPIPKAITDRLLDQSARIEELEKNLEQEVTLVATLRKAQSSLQAEFDDLDNEHSLTVKRLQTVEEAVEKQSTVIERLMDMIQNPELAQKSEPESKPKKRDNAFNNAVRKTFYIAMGLPKASKLKDAANVKPKKVGGCYIVDHETGGRILRPDWTASFTENSVWHVPMIKFMRQKIPSDNPMITAAIMQAKADDDILERVEVVFKNISTEARKLPVSTGSTDGSDDDSERQNDAGENQDENQNNRRKGRKVRKCDERINALAKYGKVLAPKFRFLLQAPYQSTDESDHSDVLDPDTDTEKNDELQNAVISTDELVMQSRDDYERNNKGKTAAHPRVRAGKPKISRDLIQPGWLAANPDDDTPSRIEAEEHDEAMADTHCREDEEVTDD</sequence>
<evidence type="ECO:0000256" key="2">
    <source>
        <dbReference type="SAM" id="MobiDB-lite"/>
    </source>
</evidence>
<feature type="region of interest" description="Disordered" evidence="2">
    <location>
        <begin position="373"/>
        <end position="439"/>
    </location>
</feature>
<evidence type="ECO:0000313" key="4">
    <source>
        <dbReference type="Proteomes" id="UP001221757"/>
    </source>
</evidence>
<evidence type="ECO:0000313" key="3">
    <source>
        <dbReference type="EMBL" id="KAJ7662318.1"/>
    </source>
</evidence>